<dbReference type="EMBL" id="BSNF01000009">
    <property type="protein sequence ID" value="GLQ07790.1"/>
    <property type="molecule type" value="Genomic_DNA"/>
</dbReference>
<dbReference type="InterPro" id="IPR027417">
    <property type="entry name" value="P-loop_NTPase"/>
</dbReference>
<sequence length="300" mass="33176">MAGARHREFKKLKRQIYESRTRQMQGQNACPTFAPPCEGGPSPAEGFFGVSSLDAALPKGEIAAGAVHEFIPASRDDFPAALGFMLCLLRRLTMQEALQDAPILWCHVQGRAEFPSLPYLPGLAFSGTPVPRFLTVSARLEKDMLWALEEGLSMTRSPLIIGVNAGTEKLYDFTASRRLSLRASRHGSRLFLLRPHTAATGSDQGRTTTAATRWQISPRPSSPVKYRNSHTPAMGFPRWSITLTRSKGGKTGTWILEWDHETFSFHLASPLADRKPPARSQQPNPAAITPRTERRRQTGS</sequence>
<reference evidence="2" key="2">
    <citation type="submission" date="2023-01" db="EMBL/GenBank/DDBJ databases">
        <title>Draft genome sequence of Sneathiella chinensis strain NBRC 103408.</title>
        <authorList>
            <person name="Sun Q."/>
            <person name="Mori K."/>
        </authorList>
    </citation>
    <scope>NUCLEOTIDE SEQUENCE</scope>
    <source>
        <strain evidence="2">NBRC 103408</strain>
    </source>
</reference>
<reference evidence="2" key="1">
    <citation type="journal article" date="2014" name="Int. J. Syst. Evol. Microbiol.">
        <title>Complete genome of a new Firmicutes species belonging to the dominant human colonic microbiota ('Ruminococcus bicirculans') reveals two chromosomes and a selective capacity to utilize plant glucans.</title>
        <authorList>
            <consortium name="NISC Comparative Sequencing Program"/>
            <person name="Wegmann U."/>
            <person name="Louis P."/>
            <person name="Goesmann A."/>
            <person name="Henrissat B."/>
            <person name="Duncan S.H."/>
            <person name="Flint H.J."/>
        </authorList>
    </citation>
    <scope>NUCLEOTIDE SEQUENCE</scope>
    <source>
        <strain evidence="2">NBRC 103408</strain>
    </source>
</reference>
<evidence type="ECO:0000256" key="1">
    <source>
        <dbReference type="SAM" id="MobiDB-lite"/>
    </source>
</evidence>
<organism evidence="2 3">
    <name type="scientific">Sneathiella chinensis</name>
    <dbReference type="NCBI Taxonomy" id="349750"/>
    <lineage>
        <taxon>Bacteria</taxon>
        <taxon>Pseudomonadati</taxon>
        <taxon>Pseudomonadota</taxon>
        <taxon>Alphaproteobacteria</taxon>
        <taxon>Sneathiellales</taxon>
        <taxon>Sneathiellaceae</taxon>
        <taxon>Sneathiella</taxon>
    </lineage>
</organism>
<proteinExistence type="predicted"/>
<gene>
    <name evidence="2" type="ORF">GCM10007924_30110</name>
</gene>
<dbReference type="SUPFAM" id="SSF52540">
    <property type="entry name" value="P-loop containing nucleoside triphosphate hydrolases"/>
    <property type="match status" value="1"/>
</dbReference>
<evidence type="ECO:0000313" key="2">
    <source>
        <dbReference type="EMBL" id="GLQ07790.1"/>
    </source>
</evidence>
<feature type="compositionally biased region" description="Basic and acidic residues" evidence="1">
    <location>
        <begin position="291"/>
        <end position="300"/>
    </location>
</feature>
<comment type="caution">
    <text evidence="2">The sequence shown here is derived from an EMBL/GenBank/DDBJ whole genome shotgun (WGS) entry which is preliminary data.</text>
</comment>
<keyword evidence="3" id="KW-1185">Reference proteome</keyword>
<dbReference type="Proteomes" id="UP001161409">
    <property type="component" value="Unassembled WGS sequence"/>
</dbReference>
<feature type="region of interest" description="Disordered" evidence="1">
    <location>
        <begin position="269"/>
        <end position="300"/>
    </location>
</feature>
<name>A0ABQ5U7S3_9PROT</name>
<dbReference type="Gene3D" id="3.40.50.300">
    <property type="entry name" value="P-loop containing nucleotide triphosphate hydrolases"/>
    <property type="match status" value="1"/>
</dbReference>
<evidence type="ECO:0008006" key="4">
    <source>
        <dbReference type="Google" id="ProtNLM"/>
    </source>
</evidence>
<protein>
    <recommendedName>
        <fullName evidence="4">Protein ImuA</fullName>
    </recommendedName>
</protein>
<evidence type="ECO:0000313" key="3">
    <source>
        <dbReference type="Proteomes" id="UP001161409"/>
    </source>
</evidence>
<accession>A0ABQ5U7S3</accession>